<dbReference type="Pfam" id="PF00561">
    <property type="entry name" value="Abhydrolase_1"/>
    <property type="match status" value="1"/>
</dbReference>
<dbReference type="STRING" id="1076551.HA48_15660"/>
<keyword evidence="1" id="KW-0378">Hydrolase</keyword>
<dbReference type="SUPFAM" id="SSF53474">
    <property type="entry name" value="alpha/beta-Hydrolases"/>
    <property type="match status" value="1"/>
</dbReference>
<dbReference type="Gene3D" id="3.40.50.1820">
    <property type="entry name" value="alpha/beta hydrolase"/>
    <property type="match status" value="1"/>
</dbReference>
<dbReference type="RefSeq" id="WP_128602192.1">
    <property type="nucleotide sequence ID" value="NZ_MLFS01000047.1"/>
</dbReference>
<dbReference type="OrthoDB" id="9780765at2"/>
<dbReference type="PRINTS" id="PR00412">
    <property type="entry name" value="EPOXHYDRLASE"/>
</dbReference>
<reference evidence="3 4" key="1">
    <citation type="journal article" date="2017" name="Antonie Van Leeuwenhoek">
        <title>Phylogenomic resolution of the bacterial genus Pantoea and its relationship with Erwinia and Tatumella.</title>
        <authorList>
            <person name="Palmer M."/>
            <person name="Steenkamp E.T."/>
            <person name="Coetzee M.P."/>
            <person name="Chan W.Y."/>
            <person name="van Zyl E."/>
            <person name="De Maayer P."/>
            <person name="Coutinho T.A."/>
            <person name="Blom J."/>
            <person name="Smits T.H."/>
            <person name="Duffy B."/>
            <person name="Venter S.N."/>
        </authorList>
    </citation>
    <scope>NUCLEOTIDE SEQUENCE [LARGE SCALE GENOMIC DNA]</scope>
    <source>
        <strain evidence="3 4">LMG 26277</strain>
    </source>
</reference>
<feature type="domain" description="AB hydrolase-1" evidence="2">
    <location>
        <begin position="32"/>
        <end position="284"/>
    </location>
</feature>
<sequence length="296" mass="33609">MTKELFPGFEERFIKHSKGHFYARIGGAENTPALVMLHGFPETHASWHHIAPALALTHRVICLDLKGYGRSCVVPGDATHEEYAKRTMAQEIIDVMSILGHHEFSIAGHDRGALIAYRIALNWPEKVVKLVIMDNLPVSKVWSIMEENPLATPHWRTFALPVGAAEKRMTKAHLEEILRVHTADGTLKCFTDEVLDDFRLSWREPERIHAFCEDYRAGAWQDLEDDRRDLEAGKRINAPTLVLWGEKFLGRLTESPLTSWQNTFIPQAEGIQVDGGHFNAEENPQETLRALQAFLC</sequence>
<dbReference type="PRINTS" id="PR00111">
    <property type="entry name" value="ABHYDROLASE"/>
</dbReference>
<dbReference type="InterPro" id="IPR000639">
    <property type="entry name" value="Epox_hydrolase-like"/>
</dbReference>
<evidence type="ECO:0000313" key="3">
    <source>
        <dbReference type="EMBL" id="ORM71493.1"/>
    </source>
</evidence>
<dbReference type="AlphaFoldDB" id="A0A1X1D494"/>
<dbReference type="Proteomes" id="UP000193104">
    <property type="component" value="Unassembled WGS sequence"/>
</dbReference>
<gene>
    <name evidence="3" type="ORF">HA48_15660</name>
</gene>
<keyword evidence="4" id="KW-1185">Reference proteome</keyword>
<evidence type="ECO:0000313" key="4">
    <source>
        <dbReference type="Proteomes" id="UP000193104"/>
    </source>
</evidence>
<proteinExistence type="predicted"/>
<organism evidence="3 4">
    <name type="scientific">Pantoea wallisii</name>
    <dbReference type="NCBI Taxonomy" id="1076551"/>
    <lineage>
        <taxon>Bacteria</taxon>
        <taxon>Pseudomonadati</taxon>
        <taxon>Pseudomonadota</taxon>
        <taxon>Gammaproteobacteria</taxon>
        <taxon>Enterobacterales</taxon>
        <taxon>Erwiniaceae</taxon>
        <taxon>Pantoea</taxon>
    </lineage>
</organism>
<comment type="caution">
    <text evidence="3">The sequence shown here is derived from an EMBL/GenBank/DDBJ whole genome shotgun (WGS) entry which is preliminary data.</text>
</comment>
<dbReference type="GO" id="GO:0016787">
    <property type="term" value="F:hydrolase activity"/>
    <property type="evidence" value="ECO:0007669"/>
    <property type="project" value="UniProtKB-KW"/>
</dbReference>
<accession>A0A1X1D494</accession>
<protein>
    <recommendedName>
        <fullName evidence="2">AB hydrolase-1 domain-containing protein</fullName>
    </recommendedName>
</protein>
<dbReference type="InterPro" id="IPR000073">
    <property type="entry name" value="AB_hydrolase_1"/>
</dbReference>
<dbReference type="InterPro" id="IPR029058">
    <property type="entry name" value="AB_hydrolase_fold"/>
</dbReference>
<evidence type="ECO:0000256" key="1">
    <source>
        <dbReference type="ARBA" id="ARBA00022801"/>
    </source>
</evidence>
<dbReference type="PANTHER" id="PTHR43329">
    <property type="entry name" value="EPOXIDE HYDROLASE"/>
    <property type="match status" value="1"/>
</dbReference>
<dbReference type="EMBL" id="MLFS01000047">
    <property type="protein sequence ID" value="ORM71493.1"/>
    <property type="molecule type" value="Genomic_DNA"/>
</dbReference>
<evidence type="ECO:0000259" key="2">
    <source>
        <dbReference type="Pfam" id="PF00561"/>
    </source>
</evidence>
<name>A0A1X1D494_9GAMM</name>